<dbReference type="PANTHER" id="PTHR33223">
    <property type="entry name" value="CCHC-TYPE DOMAIN-CONTAINING PROTEIN"/>
    <property type="match status" value="1"/>
</dbReference>
<accession>A0A371EZD5</accession>
<dbReference type="Proteomes" id="UP000257109">
    <property type="component" value="Unassembled WGS sequence"/>
</dbReference>
<dbReference type="InterPro" id="IPR005162">
    <property type="entry name" value="Retrotrans_gag_dom"/>
</dbReference>
<sequence>MHSGGQKPQRLAITGAPLPSFHWQSSWKADSLENAEFPPLRSFKPLYAFDLEIKRTLHRLRKVRHTITPDSSSSNSIWNFENSNFTTDKSNVFEHQVAGSMENNDRTLKELATLDVVYQPWCIQCPPLEPAQSYELNFMVLQGRSSQALKGVSCGLFHDEAAGDTRGPHQDESVSILPGWGYKRLTVSVADFLQYLGRMFLEKFFSASRTATIRKEIYGIRQHSGETLHKYWKRFNKLCATCPHHQIREQLLIQYFNEGLMMID</sequence>
<dbReference type="OrthoDB" id="1305902at2759"/>
<evidence type="ECO:0000259" key="1">
    <source>
        <dbReference type="Pfam" id="PF03732"/>
    </source>
</evidence>
<feature type="domain" description="Retrotransposon gag" evidence="1">
    <location>
        <begin position="197"/>
        <end position="260"/>
    </location>
</feature>
<gene>
    <name evidence="2" type="ORF">CR513_49259</name>
</gene>
<feature type="non-terminal residue" evidence="2">
    <location>
        <position position="1"/>
    </location>
</feature>
<name>A0A371EZD5_MUCPR</name>
<keyword evidence="3" id="KW-1185">Reference proteome</keyword>
<dbReference type="EMBL" id="QJKJ01011347">
    <property type="protein sequence ID" value="RDX71406.1"/>
    <property type="molecule type" value="Genomic_DNA"/>
</dbReference>
<dbReference type="PANTHER" id="PTHR33223:SF3">
    <property type="match status" value="1"/>
</dbReference>
<reference evidence="2" key="1">
    <citation type="submission" date="2018-05" db="EMBL/GenBank/DDBJ databases">
        <title>Draft genome of Mucuna pruriens seed.</title>
        <authorList>
            <person name="Nnadi N.E."/>
            <person name="Vos R."/>
            <person name="Hasami M.H."/>
            <person name="Devisetty U.K."/>
            <person name="Aguiy J.C."/>
        </authorList>
    </citation>
    <scope>NUCLEOTIDE SEQUENCE [LARGE SCALE GENOMIC DNA]</scope>
    <source>
        <strain evidence="2">JCA_2017</strain>
    </source>
</reference>
<protein>
    <recommendedName>
        <fullName evidence="1">Retrotransposon gag domain-containing protein</fullName>
    </recommendedName>
</protein>
<evidence type="ECO:0000313" key="2">
    <source>
        <dbReference type="EMBL" id="RDX71406.1"/>
    </source>
</evidence>
<dbReference type="AlphaFoldDB" id="A0A371EZD5"/>
<dbReference type="Pfam" id="PF03732">
    <property type="entry name" value="Retrotrans_gag"/>
    <property type="match status" value="1"/>
</dbReference>
<comment type="caution">
    <text evidence="2">The sequence shown here is derived from an EMBL/GenBank/DDBJ whole genome shotgun (WGS) entry which is preliminary data.</text>
</comment>
<proteinExistence type="predicted"/>
<evidence type="ECO:0000313" key="3">
    <source>
        <dbReference type="Proteomes" id="UP000257109"/>
    </source>
</evidence>
<organism evidence="2 3">
    <name type="scientific">Mucuna pruriens</name>
    <name type="common">Velvet bean</name>
    <name type="synonym">Dolichos pruriens</name>
    <dbReference type="NCBI Taxonomy" id="157652"/>
    <lineage>
        <taxon>Eukaryota</taxon>
        <taxon>Viridiplantae</taxon>
        <taxon>Streptophyta</taxon>
        <taxon>Embryophyta</taxon>
        <taxon>Tracheophyta</taxon>
        <taxon>Spermatophyta</taxon>
        <taxon>Magnoliopsida</taxon>
        <taxon>eudicotyledons</taxon>
        <taxon>Gunneridae</taxon>
        <taxon>Pentapetalae</taxon>
        <taxon>rosids</taxon>
        <taxon>fabids</taxon>
        <taxon>Fabales</taxon>
        <taxon>Fabaceae</taxon>
        <taxon>Papilionoideae</taxon>
        <taxon>50 kb inversion clade</taxon>
        <taxon>NPAAA clade</taxon>
        <taxon>indigoferoid/millettioid clade</taxon>
        <taxon>Phaseoleae</taxon>
        <taxon>Mucuna</taxon>
    </lineage>
</organism>